<evidence type="ECO:0000313" key="4">
    <source>
        <dbReference type="Proteomes" id="UP000182725"/>
    </source>
</evidence>
<proteinExistence type="predicted"/>
<feature type="compositionally biased region" description="Pro residues" evidence="1">
    <location>
        <begin position="12"/>
        <end position="50"/>
    </location>
</feature>
<keyword evidence="2" id="KW-0812">Transmembrane</keyword>
<dbReference type="EMBL" id="FNTV01000001">
    <property type="protein sequence ID" value="SEE87371.1"/>
    <property type="molecule type" value="Genomic_DNA"/>
</dbReference>
<evidence type="ECO:0000313" key="3">
    <source>
        <dbReference type="EMBL" id="SEE87371.1"/>
    </source>
</evidence>
<sequence>MSTPNEQSGPSQPVPPGYGSTPIPPNQPGAPTPPPPGYQTPPGYQPPPGYQQPGYQQQPPPQQTGDFKFEMPKDMPKSMNDVMPVGGFAGLFKMNGLPQMLKVSYILWLVTAGLGLLVGVISFLGSLVFLGSGFGSVRGLIATLISLALMVAVVICAMKLKEGMQWARLALSASVIVSFILLFLGGGGVGLLGVVAAVFMWLPESTAWLNSRSRTPGY</sequence>
<feature type="transmembrane region" description="Helical" evidence="2">
    <location>
        <begin position="169"/>
        <end position="202"/>
    </location>
</feature>
<gene>
    <name evidence="3" type="ORF">SAMN04489740_2882</name>
</gene>
<evidence type="ECO:0000256" key="1">
    <source>
        <dbReference type="SAM" id="MobiDB-lite"/>
    </source>
</evidence>
<keyword evidence="2" id="KW-1133">Transmembrane helix</keyword>
<dbReference type="Proteomes" id="UP000182725">
    <property type="component" value="Unassembled WGS sequence"/>
</dbReference>
<protein>
    <submittedName>
        <fullName evidence="3">Uncharacterized protein</fullName>
    </submittedName>
</protein>
<feature type="region of interest" description="Disordered" evidence="1">
    <location>
        <begin position="1"/>
        <end position="73"/>
    </location>
</feature>
<feature type="transmembrane region" description="Helical" evidence="2">
    <location>
        <begin position="136"/>
        <end position="157"/>
    </location>
</feature>
<feature type="compositionally biased region" description="Polar residues" evidence="1">
    <location>
        <begin position="1"/>
        <end position="11"/>
    </location>
</feature>
<accession>A0A1H5MFC8</accession>
<dbReference type="AlphaFoldDB" id="A0A1H5MFC8"/>
<organism evidence="3 4">
    <name type="scientific">Arthrobacter alpinus</name>
    <dbReference type="NCBI Taxonomy" id="656366"/>
    <lineage>
        <taxon>Bacteria</taxon>
        <taxon>Bacillati</taxon>
        <taxon>Actinomycetota</taxon>
        <taxon>Actinomycetes</taxon>
        <taxon>Micrococcales</taxon>
        <taxon>Micrococcaceae</taxon>
        <taxon>Arthrobacter</taxon>
    </lineage>
</organism>
<name>A0A1H5MFC8_9MICC</name>
<keyword evidence="2" id="KW-0472">Membrane</keyword>
<dbReference type="RefSeq" id="WP_083360789.1">
    <property type="nucleotide sequence ID" value="NZ_FNTV01000001.1"/>
</dbReference>
<evidence type="ECO:0000256" key="2">
    <source>
        <dbReference type="SAM" id="Phobius"/>
    </source>
</evidence>
<feature type="transmembrane region" description="Helical" evidence="2">
    <location>
        <begin position="103"/>
        <end position="130"/>
    </location>
</feature>
<reference evidence="3 4" key="1">
    <citation type="submission" date="2016-10" db="EMBL/GenBank/DDBJ databases">
        <authorList>
            <person name="de Groot N.N."/>
        </authorList>
    </citation>
    <scope>NUCLEOTIDE SEQUENCE [LARGE SCALE GENOMIC DNA]</scope>
    <source>
        <strain evidence="3 4">DSM 22274</strain>
    </source>
</reference>